<dbReference type="AlphaFoldDB" id="A0AA43QQM6"/>
<evidence type="ECO:0000313" key="3">
    <source>
        <dbReference type="Proteomes" id="UP001161017"/>
    </source>
</evidence>
<organism evidence="2 3">
    <name type="scientific">Ramalina farinacea</name>
    <dbReference type="NCBI Taxonomy" id="258253"/>
    <lineage>
        <taxon>Eukaryota</taxon>
        <taxon>Fungi</taxon>
        <taxon>Dikarya</taxon>
        <taxon>Ascomycota</taxon>
        <taxon>Pezizomycotina</taxon>
        <taxon>Lecanoromycetes</taxon>
        <taxon>OSLEUM clade</taxon>
        <taxon>Lecanoromycetidae</taxon>
        <taxon>Lecanorales</taxon>
        <taxon>Lecanorineae</taxon>
        <taxon>Ramalinaceae</taxon>
        <taxon>Ramalina</taxon>
    </lineage>
</organism>
<proteinExistence type="predicted"/>
<reference evidence="2" key="1">
    <citation type="journal article" date="2023" name="Genome Biol. Evol.">
        <title>First Whole Genome Sequence and Flow Cytometry Genome Size Data for the Lichen-Forming Fungus Ramalina farinacea (Ascomycota).</title>
        <authorList>
            <person name="Llewellyn T."/>
            <person name="Mian S."/>
            <person name="Hill R."/>
            <person name="Leitch I.J."/>
            <person name="Gaya E."/>
        </authorList>
    </citation>
    <scope>NUCLEOTIDE SEQUENCE</scope>
    <source>
        <strain evidence="2">LIQ254RAFAR</strain>
    </source>
</reference>
<sequence>MSLNFVGSHDFTPPTPVVRTPRRSRASSFAGSVDNRLSVIEEDRPSSSPAPSPSPSPSPVTGPFPAGSYTFTTYLSTVSTNCTSNSDSWTCAPYVTYDSDALGSRTQFDWIISTTNTTPTANPDFAIASSNNPFAINFSKTSLTLMDEGLDNERYSFKTTVPKVVYPTASVSIKCYYNETQLSGNLYTKKPKTVSDPATGTGSASSSVPTSSGSSPYGEWKYAVDATQSIGGGVDVPDCYQYENGQDGSRITQGYEQEPQGSFCSCAYTNANPQ</sequence>
<feature type="compositionally biased region" description="Low complexity" evidence="1">
    <location>
        <begin position="195"/>
        <end position="216"/>
    </location>
</feature>
<comment type="caution">
    <text evidence="2">The sequence shown here is derived from an EMBL/GenBank/DDBJ whole genome shotgun (WGS) entry which is preliminary data.</text>
</comment>
<accession>A0AA43QQM6</accession>
<name>A0AA43QQM6_9LECA</name>
<dbReference type="Proteomes" id="UP001161017">
    <property type="component" value="Unassembled WGS sequence"/>
</dbReference>
<feature type="compositionally biased region" description="Pro residues" evidence="1">
    <location>
        <begin position="48"/>
        <end position="62"/>
    </location>
</feature>
<evidence type="ECO:0000313" key="2">
    <source>
        <dbReference type="EMBL" id="MDI1490342.1"/>
    </source>
</evidence>
<keyword evidence="3" id="KW-1185">Reference proteome</keyword>
<gene>
    <name evidence="2" type="ORF">OHK93_001542</name>
</gene>
<protein>
    <submittedName>
        <fullName evidence="2">Uncharacterized protein</fullName>
    </submittedName>
</protein>
<feature type="region of interest" description="Disordered" evidence="1">
    <location>
        <begin position="1"/>
        <end position="63"/>
    </location>
</feature>
<dbReference type="EMBL" id="JAPUFD010000011">
    <property type="protein sequence ID" value="MDI1490342.1"/>
    <property type="molecule type" value="Genomic_DNA"/>
</dbReference>
<feature type="region of interest" description="Disordered" evidence="1">
    <location>
        <begin position="193"/>
        <end position="216"/>
    </location>
</feature>
<evidence type="ECO:0000256" key="1">
    <source>
        <dbReference type="SAM" id="MobiDB-lite"/>
    </source>
</evidence>